<dbReference type="PANTHER" id="PTHR30572">
    <property type="entry name" value="MEMBRANE COMPONENT OF TRANSPORTER-RELATED"/>
    <property type="match status" value="1"/>
</dbReference>
<dbReference type="GO" id="GO:0005886">
    <property type="term" value="C:plasma membrane"/>
    <property type="evidence" value="ECO:0007669"/>
    <property type="project" value="UniProtKB-SubCell"/>
</dbReference>
<feature type="transmembrane region" description="Helical" evidence="7">
    <location>
        <begin position="21"/>
        <end position="43"/>
    </location>
</feature>
<dbReference type="EMBL" id="CP027019">
    <property type="protein sequence ID" value="AVP49173.1"/>
    <property type="molecule type" value="Genomic_DNA"/>
</dbReference>
<evidence type="ECO:0000256" key="3">
    <source>
        <dbReference type="ARBA" id="ARBA00022692"/>
    </source>
</evidence>
<dbReference type="PANTHER" id="PTHR30572:SF4">
    <property type="entry name" value="ABC TRANSPORTER PERMEASE YTRF"/>
    <property type="match status" value="1"/>
</dbReference>
<keyword evidence="4 7" id="KW-1133">Transmembrane helix</keyword>
<evidence type="ECO:0000256" key="2">
    <source>
        <dbReference type="ARBA" id="ARBA00022475"/>
    </source>
</evidence>
<feature type="transmembrane region" description="Helical" evidence="7">
    <location>
        <begin position="1665"/>
        <end position="1697"/>
    </location>
</feature>
<organism evidence="9 10">
    <name type="scientific">Williamsoniiplasma luminosum</name>
    <dbReference type="NCBI Taxonomy" id="214888"/>
    <lineage>
        <taxon>Bacteria</taxon>
        <taxon>Bacillati</taxon>
        <taxon>Mycoplasmatota</taxon>
        <taxon>Mollicutes</taxon>
        <taxon>Entomoplasmatales</taxon>
        <taxon>Williamsoniiplasma</taxon>
    </lineage>
</organism>
<evidence type="ECO:0000256" key="4">
    <source>
        <dbReference type="ARBA" id="ARBA00022989"/>
    </source>
</evidence>
<accession>A0A2S0NJH3</accession>
<feature type="transmembrane region" description="Helical" evidence="7">
    <location>
        <begin position="785"/>
        <end position="813"/>
    </location>
</feature>
<evidence type="ECO:0000313" key="9">
    <source>
        <dbReference type="EMBL" id="AVP49173.1"/>
    </source>
</evidence>
<dbReference type="RefSeq" id="WP_303662511.1">
    <property type="nucleotide sequence ID" value="NZ_CP027019.1"/>
</dbReference>
<feature type="domain" description="ABC3 transporter permease C-terminal" evidence="8">
    <location>
        <begin position="698"/>
        <end position="817"/>
    </location>
</feature>
<evidence type="ECO:0000256" key="7">
    <source>
        <dbReference type="SAM" id="Phobius"/>
    </source>
</evidence>
<proteinExistence type="inferred from homology"/>
<comment type="subcellular location">
    <subcellularLocation>
        <location evidence="1">Cell membrane</location>
        <topology evidence="1">Multi-pass membrane protein</topology>
    </subcellularLocation>
</comment>
<feature type="transmembrane region" description="Helical" evidence="7">
    <location>
        <begin position="742"/>
        <end position="765"/>
    </location>
</feature>
<feature type="domain" description="ABC3 transporter permease C-terminal" evidence="8">
    <location>
        <begin position="1675"/>
        <end position="1790"/>
    </location>
</feature>
<dbReference type="InterPro" id="IPR003838">
    <property type="entry name" value="ABC3_permease_C"/>
</dbReference>
<dbReference type="InterPro" id="IPR050250">
    <property type="entry name" value="Macrolide_Exporter_MacB"/>
</dbReference>
<reference evidence="10" key="1">
    <citation type="submission" date="2018-02" db="EMBL/GenBank/DDBJ databases">
        <title>Firefly genomes illuminate parallel origins of bioluminescence in beetles.</title>
        <authorList>
            <person name="Fallon T.R."/>
            <person name="Lower S.E.S."/>
            <person name="Behringer M."/>
            <person name="Weng J.-K."/>
        </authorList>
    </citation>
    <scope>NUCLEOTIDE SEQUENCE [LARGE SCALE GENOMIC DNA]</scope>
</reference>
<keyword evidence="2" id="KW-1003">Cell membrane</keyword>
<feature type="transmembrane region" description="Helical" evidence="7">
    <location>
        <begin position="694"/>
        <end position="715"/>
    </location>
</feature>
<feature type="transmembrane region" description="Helical" evidence="7">
    <location>
        <begin position="1763"/>
        <end position="1783"/>
    </location>
</feature>
<name>A0A2S0NJH3_9MOLU</name>
<sequence>MKSKPFIFLLLKQGFKGVFKFKAQFIIILILTFLSTLILGVSISSTRNMQASYDNVVGKVEKFNYQASTEIGKDAAFQNVDVKDFKSMPTIDFNNNDFSYFWTGLPGDSTLKSAFNLKLYAKEGESQTYVTKVTQSPEFINVWNEFINDDTNGFRIIASRLWTNELFWDLHKYITKDTDEKNHSDLSYLENTAILKAYLNSPDSFRFIKNYTEELYKQSKFYTKTLSEIVMNSGLFDPTFFKQLSVKEKELINYATVINAQLGQWIRSSIEEFLSPKPSENSIQKTYNPSEKYAFIFGVPLQDAKNELNTKAWTEDKYVTNLQDIGIGSIITAKQKAEIEKETIQIEKDVATQNQFDAKVKEKILQKGFKGMIIPLVVKFEDVPVQPNSVEPLTTTEADQKFKVEKIQFAPGFNSHIFSMLGSGDTKKPIFQRVEISSEFYDLAMQDYAFWNNMDYYDGVFESVKASMLQYHINLDALASDFAPIFRKEAIIFDHNTNNKFRVVVQNSFDAKAANFTLLNGTAPNAIGEITISEQFAKANHVLVGDYIYVGQAYLQVTGFATDAFSYFPAADPSFPMPQPKTEAIIYASAATATLIKWGDGSGSVSQDNTSYTFNYFLTPLKSNQKETIPLTQKLNLFKAFQTDFETDLQTNKFNITNLGKDKVRSYFKPIDFDSSNYRLNWTLLPTVLNIIKAITYSASVIIAIIAMIAMVINIRKTINFNAKEIGILKAMGTSPEMISSLYLATSMIMCLVVIPIAWLLAMGLQLPMTYLIADYFSMPTNQILVDWVSIVITLVVIGIGSIIVSFITALMVTKKPVIDILQSPVKWTNSKWLDKLKFGKFSNASFNLRFSLTLTSSGKKPIFLLVFVVGMTSFLISGALAIPSIANNAVNAFYKSVKYANSYDNVDPIANAPLSKLAINYTTNPEELDKDWTKSNLKLDAQTKQGYGYYKTTDAYSQSNSQTSPLPRYTYFDPQLATKTNGKIVDRYVKYSYDHILKNPGDFLSWVGKIFGNNFFTVVGQTFNIGLVDQFTGLILNSKEAKIREWLGNEYNREDSLDTNKQKMAFQISSALTNSLPSIINAIMGSINSGSSSSITGADWKDKVINVIMAQVPPYIKSYINKSPSRLEQFGVSYNVEQITPKKETLITTVKAKTDKYDEISLTGLDSAQDAFVLKDKQKQDLFLGNEEISKIEKILRGDTMIPSFKFDDFEVWNQEKNELTIPMIGNAQSVAAYSLKQNDTLKDISTTTRQITFRNQKNEYDVLPKQAWVYDDSDFMNSNLYKQPLEILTGKSSSEQDKSYKNAVNSNFAILKEESKNHYLDIYQLDNAKFTYSDLYNEKISDEGVMPSKTSLADSAYLFNAFGFDDQQISSSYLRPYYKYANIQLMIPDSKIDEDFLKLPGTRPQPISRNPKWVKTGVNKSEIPKSVQNAWGNPDETYTVIRPYTLDYKEEHGQGLDRLVDGTNSPYWYRYAFDRNETTQGALWYDENQKVDYANSDLKINLKNISTIESFDSKLLLIDQGVANAIKGYSNGRTYGYTNNFYESRIGVVDDQSGKPRPWKDKLMTYDFKKAKDDVYVEGEALNNITYMSNALENTKYAARQWHTGKLSNIEEPVGITNGVSFQTRPNIGQYSLGLLSPNGFNLGVSVANQKLLSTQKALINQIYALAIVLGILLIVAIVLTASLLIMLVGDIYITQYKNFMILMRALGYSNFQIQIYAFGVVSTGSLMVWVLGTGLAWIVISSFVFGLSRFGLAIPYGFSWWPPLLSFAITAISFVGALWVSSNKVRNERVSGLMNNSQE</sequence>
<protein>
    <recommendedName>
        <fullName evidence="8">ABC3 transporter permease C-terminal domain-containing protein</fullName>
    </recommendedName>
</protein>
<comment type="similarity">
    <text evidence="6">Belongs to the ABC-4 integral membrane protein family.</text>
</comment>
<dbReference type="GO" id="GO:0022857">
    <property type="term" value="F:transmembrane transporter activity"/>
    <property type="evidence" value="ECO:0007669"/>
    <property type="project" value="TreeGrafter"/>
</dbReference>
<gene>
    <name evidence="9" type="ORF">C5T88_01065</name>
</gene>
<dbReference type="Pfam" id="PF02687">
    <property type="entry name" value="FtsX"/>
    <property type="match status" value="2"/>
</dbReference>
<evidence type="ECO:0000259" key="8">
    <source>
        <dbReference type="Pfam" id="PF02687"/>
    </source>
</evidence>
<evidence type="ECO:0000256" key="6">
    <source>
        <dbReference type="ARBA" id="ARBA00038076"/>
    </source>
</evidence>
<evidence type="ECO:0000256" key="5">
    <source>
        <dbReference type="ARBA" id="ARBA00023136"/>
    </source>
</evidence>
<keyword evidence="3 7" id="KW-0812">Transmembrane</keyword>
<evidence type="ECO:0000313" key="10">
    <source>
        <dbReference type="Proteomes" id="UP000239250"/>
    </source>
</evidence>
<dbReference type="Proteomes" id="UP000239250">
    <property type="component" value="Chromosome"/>
</dbReference>
<evidence type="ECO:0000256" key="1">
    <source>
        <dbReference type="ARBA" id="ARBA00004651"/>
    </source>
</evidence>
<feature type="transmembrane region" description="Helical" evidence="7">
    <location>
        <begin position="863"/>
        <end position="887"/>
    </location>
</feature>
<keyword evidence="5 7" id="KW-0472">Membrane</keyword>
<feature type="transmembrane region" description="Helical" evidence="7">
    <location>
        <begin position="1718"/>
        <end position="1743"/>
    </location>
</feature>